<evidence type="ECO:0000256" key="1">
    <source>
        <dbReference type="SAM" id="MobiDB-lite"/>
    </source>
</evidence>
<sequence length="76" mass="8746">MRSLSGLWTHPCSRPRIRLCCRTAWYGDRAMQTVRARPRIRTRPRTSTHTLIFKEAEDPQSASSGGASRIQEGRYL</sequence>
<evidence type="ECO:0000313" key="3">
    <source>
        <dbReference type="Proteomes" id="UP000314294"/>
    </source>
</evidence>
<keyword evidence="3" id="KW-1185">Reference proteome</keyword>
<feature type="region of interest" description="Disordered" evidence="1">
    <location>
        <begin position="39"/>
        <end position="76"/>
    </location>
</feature>
<dbReference type="AlphaFoldDB" id="A0A4Z2DZH7"/>
<gene>
    <name evidence="2" type="ORF">EYF80_067944</name>
</gene>
<protein>
    <submittedName>
        <fullName evidence="2">Uncharacterized protein</fullName>
    </submittedName>
</protein>
<dbReference type="EMBL" id="SRLO01025055">
    <property type="protein sequence ID" value="TNN21943.1"/>
    <property type="molecule type" value="Genomic_DNA"/>
</dbReference>
<comment type="caution">
    <text evidence="2">The sequence shown here is derived from an EMBL/GenBank/DDBJ whole genome shotgun (WGS) entry which is preliminary data.</text>
</comment>
<organism evidence="2 3">
    <name type="scientific">Liparis tanakae</name>
    <name type="common">Tanaka's snailfish</name>
    <dbReference type="NCBI Taxonomy" id="230148"/>
    <lineage>
        <taxon>Eukaryota</taxon>
        <taxon>Metazoa</taxon>
        <taxon>Chordata</taxon>
        <taxon>Craniata</taxon>
        <taxon>Vertebrata</taxon>
        <taxon>Euteleostomi</taxon>
        <taxon>Actinopterygii</taxon>
        <taxon>Neopterygii</taxon>
        <taxon>Teleostei</taxon>
        <taxon>Neoteleostei</taxon>
        <taxon>Acanthomorphata</taxon>
        <taxon>Eupercaria</taxon>
        <taxon>Perciformes</taxon>
        <taxon>Cottioidei</taxon>
        <taxon>Cottales</taxon>
        <taxon>Liparidae</taxon>
        <taxon>Liparis</taxon>
    </lineage>
</organism>
<reference evidence="2 3" key="1">
    <citation type="submission" date="2019-03" db="EMBL/GenBank/DDBJ databases">
        <title>First draft genome of Liparis tanakae, snailfish: a comprehensive survey of snailfish specific genes.</title>
        <authorList>
            <person name="Kim W."/>
            <person name="Song I."/>
            <person name="Jeong J.-H."/>
            <person name="Kim D."/>
            <person name="Kim S."/>
            <person name="Ryu S."/>
            <person name="Song J.Y."/>
            <person name="Lee S.K."/>
        </authorList>
    </citation>
    <scope>NUCLEOTIDE SEQUENCE [LARGE SCALE GENOMIC DNA]</scope>
    <source>
        <tissue evidence="2">Muscle</tissue>
    </source>
</reference>
<dbReference type="Proteomes" id="UP000314294">
    <property type="component" value="Unassembled WGS sequence"/>
</dbReference>
<accession>A0A4Z2DZH7</accession>
<evidence type="ECO:0000313" key="2">
    <source>
        <dbReference type="EMBL" id="TNN21943.1"/>
    </source>
</evidence>
<name>A0A4Z2DZH7_9TELE</name>
<proteinExistence type="predicted"/>